<proteinExistence type="predicted"/>
<dbReference type="Gene3D" id="1.10.357.10">
    <property type="entry name" value="Tetracycline Repressor, domain 2"/>
    <property type="match status" value="1"/>
</dbReference>
<evidence type="ECO:0000313" key="2">
    <source>
        <dbReference type="EMBL" id="CAA9479305.1"/>
    </source>
</evidence>
<dbReference type="EMBL" id="CADCVS010000115">
    <property type="protein sequence ID" value="CAA9479305.1"/>
    <property type="molecule type" value="Genomic_DNA"/>
</dbReference>
<gene>
    <name evidence="2" type="ORF">AVDCRST_MAG30-681</name>
</gene>
<sequence>MPDREIAPRGRHAPPLEVRQDRQRQRLFAAAATVFVRVGYAEASAEAIAREAGMS</sequence>
<accession>A0A6J4RQG5</accession>
<protein>
    <submittedName>
        <fullName evidence="2">Uncharacterized protein</fullName>
    </submittedName>
</protein>
<feature type="region of interest" description="Disordered" evidence="1">
    <location>
        <begin position="1"/>
        <end position="20"/>
    </location>
</feature>
<name>A0A6J4RQG5_9ACTN</name>
<dbReference type="AlphaFoldDB" id="A0A6J4RQG5"/>
<feature type="non-terminal residue" evidence="2">
    <location>
        <position position="55"/>
    </location>
</feature>
<organism evidence="2">
    <name type="scientific">uncultured Solirubrobacteraceae bacterium</name>
    <dbReference type="NCBI Taxonomy" id="1162706"/>
    <lineage>
        <taxon>Bacteria</taxon>
        <taxon>Bacillati</taxon>
        <taxon>Actinomycetota</taxon>
        <taxon>Thermoleophilia</taxon>
        <taxon>Solirubrobacterales</taxon>
        <taxon>Solirubrobacteraceae</taxon>
        <taxon>environmental samples</taxon>
    </lineage>
</organism>
<evidence type="ECO:0000256" key="1">
    <source>
        <dbReference type="SAM" id="MobiDB-lite"/>
    </source>
</evidence>
<reference evidence="2" key="1">
    <citation type="submission" date="2020-02" db="EMBL/GenBank/DDBJ databases">
        <authorList>
            <person name="Meier V. D."/>
        </authorList>
    </citation>
    <scope>NUCLEOTIDE SEQUENCE</scope>
    <source>
        <strain evidence="2">AVDCRST_MAG30</strain>
    </source>
</reference>
<dbReference type="InterPro" id="IPR009057">
    <property type="entry name" value="Homeodomain-like_sf"/>
</dbReference>
<dbReference type="SUPFAM" id="SSF46689">
    <property type="entry name" value="Homeodomain-like"/>
    <property type="match status" value="1"/>
</dbReference>